<evidence type="ECO:0000256" key="3">
    <source>
        <dbReference type="ARBA" id="ARBA00022723"/>
    </source>
</evidence>
<dbReference type="PANTHER" id="PTHR47870">
    <property type="entry name" value="CYTOCHROME C-TYPE BIOGENESIS PROTEIN CCMH"/>
    <property type="match status" value="1"/>
</dbReference>
<dbReference type="GO" id="GO:0046872">
    <property type="term" value="F:metal ion binding"/>
    <property type="evidence" value="ECO:0007669"/>
    <property type="project" value="UniProtKB-KW"/>
</dbReference>
<accession>A0A7C9TK92</accession>
<dbReference type="PANTHER" id="PTHR47870:SF1">
    <property type="entry name" value="CYTOCHROME C-TYPE BIOGENESIS PROTEIN CCMH"/>
    <property type="match status" value="1"/>
</dbReference>
<comment type="function">
    <text evidence="7">Possible subunit of a heme lyase.</text>
</comment>
<evidence type="ECO:0000256" key="1">
    <source>
        <dbReference type="ARBA" id="ARBA00010342"/>
    </source>
</evidence>
<dbReference type="Proteomes" id="UP000484255">
    <property type="component" value="Unassembled WGS sequence"/>
</dbReference>
<feature type="region of interest" description="Disordered" evidence="8">
    <location>
        <begin position="131"/>
        <end position="153"/>
    </location>
</feature>
<dbReference type="CDD" id="cd16378">
    <property type="entry name" value="CcmH_N"/>
    <property type="match status" value="1"/>
</dbReference>
<keyword evidence="7" id="KW-1133">Transmembrane helix</keyword>
<evidence type="ECO:0000256" key="6">
    <source>
        <dbReference type="ARBA" id="ARBA00023004"/>
    </source>
</evidence>
<proteinExistence type="inferred from homology"/>
<evidence type="ECO:0000256" key="7">
    <source>
        <dbReference type="RuleBase" id="RU364112"/>
    </source>
</evidence>
<dbReference type="Gene3D" id="1.10.8.640">
    <property type="entry name" value="Cytochrome C biogenesis protein"/>
    <property type="match status" value="1"/>
</dbReference>
<dbReference type="FunFam" id="1.10.8.640:FF:000001">
    <property type="entry name" value="Cytochrome c-type biogenesis protein"/>
    <property type="match status" value="1"/>
</dbReference>
<dbReference type="Pfam" id="PF03918">
    <property type="entry name" value="CcmH"/>
    <property type="match status" value="1"/>
</dbReference>
<keyword evidence="3 7" id="KW-0479">Metal-binding</keyword>
<protein>
    <recommendedName>
        <fullName evidence="7">Cytochrome c-type biogenesis protein</fullName>
    </recommendedName>
</protein>
<keyword evidence="2 7" id="KW-0349">Heme</keyword>
<feature type="chain" id="PRO_5029033816" description="Cytochrome c-type biogenesis protein" evidence="7">
    <location>
        <begin position="30"/>
        <end position="153"/>
    </location>
</feature>
<keyword evidence="4 7" id="KW-0732">Signal</keyword>
<evidence type="ECO:0000256" key="4">
    <source>
        <dbReference type="ARBA" id="ARBA00022729"/>
    </source>
</evidence>
<name>A0A7C9TK92_9BURK</name>
<evidence type="ECO:0000259" key="9">
    <source>
        <dbReference type="Pfam" id="PF03918"/>
    </source>
</evidence>
<keyword evidence="5" id="KW-0201">Cytochrome c-type biogenesis</keyword>
<sequence length="153" mass="16124">MTARPVRARRGAWALGLWGALAVAHVAWAAAPLPPGVDADRLHQLAADLRCLVCQNESLADSTAPLAQDLKREIAERMAAGDSDAQILDFLVARYGDFVTYRPPLAPRTLLLWGGPLGLLGAGGLLLWRQRRPGGPTSGPAGPVPHDPLADGS</sequence>
<reference evidence="10 11" key="1">
    <citation type="submission" date="2020-02" db="EMBL/GenBank/DDBJ databases">
        <title>Ideonella bacterium strain TBM-1.</title>
        <authorList>
            <person name="Chen W.-M."/>
        </authorList>
    </citation>
    <scope>NUCLEOTIDE SEQUENCE [LARGE SCALE GENOMIC DNA]</scope>
    <source>
        <strain evidence="10 11">TBM-1</strain>
    </source>
</reference>
<evidence type="ECO:0000256" key="2">
    <source>
        <dbReference type="ARBA" id="ARBA00022617"/>
    </source>
</evidence>
<dbReference type="GO" id="GO:0005886">
    <property type="term" value="C:plasma membrane"/>
    <property type="evidence" value="ECO:0007669"/>
    <property type="project" value="TreeGrafter"/>
</dbReference>
<feature type="domain" description="CcmH/CycL/Ccl2/NrfF N-terminal" evidence="9">
    <location>
        <begin position="36"/>
        <end position="132"/>
    </location>
</feature>
<feature type="signal peptide" evidence="7">
    <location>
        <begin position="1"/>
        <end position="29"/>
    </location>
</feature>
<comment type="similarity">
    <text evidence="1 7">Belongs to the CcmH/CycL/Ccl2/NrfF family.</text>
</comment>
<evidence type="ECO:0000256" key="5">
    <source>
        <dbReference type="ARBA" id="ARBA00022748"/>
    </source>
</evidence>
<evidence type="ECO:0000313" key="10">
    <source>
        <dbReference type="EMBL" id="NDY91483.1"/>
    </source>
</evidence>
<dbReference type="InterPro" id="IPR005616">
    <property type="entry name" value="CcmH/CycL/Ccl2/NrfF_N"/>
</dbReference>
<feature type="transmembrane region" description="Helical" evidence="7">
    <location>
        <begin position="110"/>
        <end position="128"/>
    </location>
</feature>
<comment type="caution">
    <text evidence="10">The sequence shown here is derived from an EMBL/GenBank/DDBJ whole genome shotgun (WGS) entry which is preliminary data.</text>
</comment>
<gene>
    <name evidence="10" type="ORF">G3A44_09815</name>
</gene>
<dbReference type="InterPro" id="IPR051263">
    <property type="entry name" value="C-type_cytochrome_biogenesis"/>
</dbReference>
<keyword evidence="11" id="KW-1185">Reference proteome</keyword>
<dbReference type="EMBL" id="JAAGOH010000009">
    <property type="protein sequence ID" value="NDY91483.1"/>
    <property type="molecule type" value="Genomic_DNA"/>
</dbReference>
<evidence type="ECO:0000313" key="11">
    <source>
        <dbReference type="Proteomes" id="UP000484255"/>
    </source>
</evidence>
<organism evidence="10 11">
    <name type="scientific">Ideonella livida</name>
    <dbReference type="NCBI Taxonomy" id="2707176"/>
    <lineage>
        <taxon>Bacteria</taxon>
        <taxon>Pseudomonadati</taxon>
        <taxon>Pseudomonadota</taxon>
        <taxon>Betaproteobacteria</taxon>
        <taxon>Burkholderiales</taxon>
        <taxon>Sphaerotilaceae</taxon>
        <taxon>Ideonella</taxon>
    </lineage>
</organism>
<dbReference type="RefSeq" id="WP_163457332.1">
    <property type="nucleotide sequence ID" value="NZ_JAAGOH010000009.1"/>
</dbReference>
<keyword evidence="7" id="KW-0472">Membrane</keyword>
<dbReference type="AlphaFoldDB" id="A0A7C9TK92"/>
<keyword evidence="6 7" id="KW-0408">Iron</keyword>
<dbReference type="GO" id="GO:0017004">
    <property type="term" value="P:cytochrome complex assembly"/>
    <property type="evidence" value="ECO:0007669"/>
    <property type="project" value="UniProtKB-KW"/>
</dbReference>
<keyword evidence="7" id="KW-0812">Transmembrane</keyword>
<dbReference type="InterPro" id="IPR038297">
    <property type="entry name" value="CcmH/CycL/NrfF/Ccl2_sf"/>
</dbReference>
<evidence type="ECO:0000256" key="8">
    <source>
        <dbReference type="SAM" id="MobiDB-lite"/>
    </source>
</evidence>